<protein>
    <submittedName>
        <fullName evidence="1">Uncharacterized protein</fullName>
    </submittedName>
</protein>
<reference evidence="1 2" key="1">
    <citation type="journal article" date="2016" name="Front. Microbiol.">
        <title>Genome and transcriptome sequences reveal the specific parasitism of the nematophagous Purpureocillium lilacinum 36-1.</title>
        <authorList>
            <person name="Xie J."/>
            <person name="Li S."/>
            <person name="Mo C."/>
            <person name="Xiao X."/>
            <person name="Peng D."/>
            <person name="Wang G."/>
            <person name="Xiao Y."/>
        </authorList>
    </citation>
    <scope>NUCLEOTIDE SEQUENCE [LARGE SCALE GENOMIC DNA]</scope>
    <source>
        <strain evidence="1 2">36-1</strain>
    </source>
</reference>
<comment type="caution">
    <text evidence="1">The sequence shown here is derived from an EMBL/GenBank/DDBJ whole genome shotgun (WGS) entry which is preliminary data.</text>
</comment>
<organism evidence="1 2">
    <name type="scientific">Purpureocillium lilacinum</name>
    <name type="common">Paecilomyces lilacinus</name>
    <dbReference type="NCBI Taxonomy" id="33203"/>
    <lineage>
        <taxon>Eukaryota</taxon>
        <taxon>Fungi</taxon>
        <taxon>Dikarya</taxon>
        <taxon>Ascomycota</taxon>
        <taxon>Pezizomycotina</taxon>
        <taxon>Sordariomycetes</taxon>
        <taxon>Hypocreomycetidae</taxon>
        <taxon>Hypocreales</taxon>
        <taxon>Ophiocordycipitaceae</taxon>
        <taxon>Purpureocillium</taxon>
    </lineage>
</organism>
<accession>A0A2U3DR07</accession>
<dbReference type="AlphaFoldDB" id="A0A2U3DR07"/>
<name>A0A2U3DR07_PURLI</name>
<dbReference type="Proteomes" id="UP000245956">
    <property type="component" value="Unassembled WGS sequence"/>
</dbReference>
<proteinExistence type="predicted"/>
<gene>
    <name evidence="1" type="ORF">PCL_08674</name>
</gene>
<dbReference type="EMBL" id="LCWV01000049">
    <property type="protein sequence ID" value="PWI64665.1"/>
    <property type="molecule type" value="Genomic_DNA"/>
</dbReference>
<evidence type="ECO:0000313" key="2">
    <source>
        <dbReference type="Proteomes" id="UP000245956"/>
    </source>
</evidence>
<sequence length="297" mass="33304">MGGTLKTVVTRRIPHLVVHRTIHFTSATLPLAYFNPAATLLATITGNRRRAMATKVQIPGLNRVLTNADMERSRQLYNILPSDEVQPNVEPILEQLAEIFVRNNAETFFGVHLIHGHLQIPEKSVLFGDNTVPRCRWTKPTRMDSLKLDSLHGHNFVLTDEGFHPYEYHSGQLPGLSQVEDGFITELASFLHANQLGGIIALEVLDMPLPETMMELVLGEYGTVMMEPERLRGCKPFRQTGWAFVREDGKPRVGKDGKQHHVTGPNGHIIIVEPPKNSEIETCSDALHILREHGLLN</sequence>
<evidence type="ECO:0000313" key="1">
    <source>
        <dbReference type="EMBL" id="PWI64665.1"/>
    </source>
</evidence>